<organism evidence="2 3">
    <name type="scientific">Anaeroselena agilis</name>
    <dbReference type="NCBI Taxonomy" id="3063788"/>
    <lineage>
        <taxon>Bacteria</taxon>
        <taxon>Bacillati</taxon>
        <taxon>Bacillota</taxon>
        <taxon>Negativicutes</taxon>
        <taxon>Acetonemataceae</taxon>
        <taxon>Anaeroselena</taxon>
    </lineage>
</organism>
<reference evidence="2 3" key="1">
    <citation type="submission" date="2023-07" db="EMBL/GenBank/DDBJ databases">
        <title>The novel representative of Negativicutes class, Anaeroselena agilis gen. nov. sp. nov.</title>
        <authorList>
            <person name="Prokofeva M.I."/>
            <person name="Elcheninov A.G."/>
            <person name="Klyukina A."/>
            <person name="Kublanov I.V."/>
            <person name="Frolov E.N."/>
            <person name="Podosokorskaya O.A."/>
        </authorList>
    </citation>
    <scope>NUCLEOTIDE SEQUENCE [LARGE SCALE GENOMIC DNA]</scope>
    <source>
        <strain evidence="2 3">4137-cl</strain>
    </source>
</reference>
<dbReference type="RefSeq" id="WP_413780336.1">
    <property type="nucleotide sequence ID" value="NZ_JAUOZS010000001.1"/>
</dbReference>
<dbReference type="InterPro" id="IPR009061">
    <property type="entry name" value="DNA-bd_dom_put_sf"/>
</dbReference>
<dbReference type="EMBL" id="JAUOZS010000001">
    <property type="protein sequence ID" value="MDT8901833.1"/>
    <property type="molecule type" value="Genomic_DNA"/>
</dbReference>
<dbReference type="Proteomes" id="UP001254848">
    <property type="component" value="Unassembled WGS sequence"/>
</dbReference>
<dbReference type="NCBIfam" id="TIGR01764">
    <property type="entry name" value="excise"/>
    <property type="match status" value="1"/>
</dbReference>
<keyword evidence="3" id="KW-1185">Reference proteome</keyword>
<gene>
    <name evidence="2" type="ORF">Q4T40_11300</name>
</gene>
<sequence>MDGYLTSDELAERLKVTRKTIDRWRKDGLPYIKVGRLVRFEWSKVESWIMSRNQK</sequence>
<dbReference type="InterPro" id="IPR041657">
    <property type="entry name" value="HTH_17"/>
</dbReference>
<accession>A0ABU3NZX2</accession>
<evidence type="ECO:0000259" key="1">
    <source>
        <dbReference type="Pfam" id="PF12728"/>
    </source>
</evidence>
<dbReference type="InterPro" id="IPR010093">
    <property type="entry name" value="SinI_DNA-bd"/>
</dbReference>
<dbReference type="SUPFAM" id="SSF46955">
    <property type="entry name" value="Putative DNA-binding domain"/>
    <property type="match status" value="1"/>
</dbReference>
<proteinExistence type="predicted"/>
<name>A0ABU3NZX2_9FIRM</name>
<comment type="caution">
    <text evidence="2">The sequence shown here is derived from an EMBL/GenBank/DDBJ whole genome shotgun (WGS) entry which is preliminary data.</text>
</comment>
<feature type="domain" description="Helix-turn-helix" evidence="1">
    <location>
        <begin position="4"/>
        <end position="52"/>
    </location>
</feature>
<protein>
    <submittedName>
        <fullName evidence="2">Helix-turn-helix domain-containing protein</fullName>
    </submittedName>
</protein>
<evidence type="ECO:0000313" key="2">
    <source>
        <dbReference type="EMBL" id="MDT8901833.1"/>
    </source>
</evidence>
<dbReference type="Pfam" id="PF12728">
    <property type="entry name" value="HTH_17"/>
    <property type="match status" value="1"/>
</dbReference>
<evidence type="ECO:0000313" key="3">
    <source>
        <dbReference type="Proteomes" id="UP001254848"/>
    </source>
</evidence>
<dbReference type="InterPro" id="IPR036388">
    <property type="entry name" value="WH-like_DNA-bd_sf"/>
</dbReference>
<dbReference type="Gene3D" id="1.10.10.10">
    <property type="entry name" value="Winged helix-like DNA-binding domain superfamily/Winged helix DNA-binding domain"/>
    <property type="match status" value="1"/>
</dbReference>